<protein>
    <submittedName>
        <fullName evidence="3">SH3 domain-containing protein</fullName>
    </submittedName>
</protein>
<feature type="signal peptide" evidence="1">
    <location>
        <begin position="1"/>
        <end position="20"/>
    </location>
</feature>
<dbReference type="Pfam" id="PF08239">
    <property type="entry name" value="SH3_3"/>
    <property type="match status" value="1"/>
</dbReference>
<dbReference type="Proteomes" id="UP000658514">
    <property type="component" value="Unassembled WGS sequence"/>
</dbReference>
<organism evidence="3 4">
    <name type="scientific">Calothrix parietina FACHB-288</name>
    <dbReference type="NCBI Taxonomy" id="2692896"/>
    <lineage>
        <taxon>Bacteria</taxon>
        <taxon>Bacillati</taxon>
        <taxon>Cyanobacteriota</taxon>
        <taxon>Cyanophyceae</taxon>
        <taxon>Nostocales</taxon>
        <taxon>Calotrichaceae</taxon>
        <taxon>Calothrix</taxon>
    </lineage>
</organism>
<evidence type="ECO:0000313" key="3">
    <source>
        <dbReference type="EMBL" id="MBD2198759.1"/>
    </source>
</evidence>
<evidence type="ECO:0000259" key="2">
    <source>
        <dbReference type="SMART" id="SM00287"/>
    </source>
</evidence>
<accession>A0ABR8AG79</accession>
<dbReference type="RefSeq" id="WP_190549623.1">
    <property type="nucleotide sequence ID" value="NZ_CAWPNO010000080.1"/>
</dbReference>
<keyword evidence="1" id="KW-0732">Signal</keyword>
<name>A0ABR8AG79_9CYAN</name>
<feature type="domain" description="SH3b" evidence="2">
    <location>
        <begin position="36"/>
        <end position="106"/>
    </location>
</feature>
<sequence>MRKLLMASALIFAVALPASAGELFPEVGQISHTEGYSASVCTNDPSGTLPLRSGPGQHHDEIRQIPSGKNVRVLNSRRSQDGFDWFKISYRDIRGWVRSDYVCNSRYTD</sequence>
<proteinExistence type="predicted"/>
<feature type="chain" id="PRO_5045125161" evidence="1">
    <location>
        <begin position="21"/>
        <end position="109"/>
    </location>
</feature>
<evidence type="ECO:0000313" key="4">
    <source>
        <dbReference type="Proteomes" id="UP000658514"/>
    </source>
</evidence>
<reference evidence="3 4" key="1">
    <citation type="journal article" date="2020" name="ISME J.">
        <title>Comparative genomics reveals insights into cyanobacterial evolution and habitat adaptation.</title>
        <authorList>
            <person name="Chen M.Y."/>
            <person name="Teng W.K."/>
            <person name="Zhao L."/>
            <person name="Hu C.X."/>
            <person name="Zhou Y.K."/>
            <person name="Han B.P."/>
            <person name="Song L.R."/>
            <person name="Shu W.S."/>
        </authorList>
    </citation>
    <scope>NUCLEOTIDE SEQUENCE [LARGE SCALE GENOMIC DNA]</scope>
    <source>
        <strain evidence="3 4">FACHB-288</strain>
    </source>
</reference>
<dbReference type="Gene3D" id="2.30.30.40">
    <property type="entry name" value="SH3 Domains"/>
    <property type="match status" value="1"/>
</dbReference>
<dbReference type="InterPro" id="IPR003646">
    <property type="entry name" value="SH3-like_bac-type"/>
</dbReference>
<dbReference type="EMBL" id="JACJQH010000046">
    <property type="protein sequence ID" value="MBD2198759.1"/>
    <property type="molecule type" value="Genomic_DNA"/>
</dbReference>
<comment type="caution">
    <text evidence="3">The sequence shown here is derived from an EMBL/GenBank/DDBJ whole genome shotgun (WGS) entry which is preliminary data.</text>
</comment>
<dbReference type="SMART" id="SM00287">
    <property type="entry name" value="SH3b"/>
    <property type="match status" value="1"/>
</dbReference>
<evidence type="ECO:0000256" key="1">
    <source>
        <dbReference type="SAM" id="SignalP"/>
    </source>
</evidence>
<keyword evidence="4" id="KW-1185">Reference proteome</keyword>
<gene>
    <name evidence="3" type="ORF">H6G24_25300</name>
</gene>